<evidence type="ECO:0008006" key="3">
    <source>
        <dbReference type="Google" id="ProtNLM"/>
    </source>
</evidence>
<gene>
    <name evidence="1" type="ORF">DCC88_03530</name>
</gene>
<keyword evidence="2" id="KW-1185">Reference proteome</keyword>
<reference evidence="1" key="1">
    <citation type="submission" date="2018-04" db="EMBL/GenBank/DDBJ databases">
        <title>Draft genome sequence of the Candidatus Spirobacillus cienkowskii, a pathogen of freshwater Daphnia species, reconstructed from hemolymph metagenomic reads.</title>
        <authorList>
            <person name="Bresciani L."/>
            <person name="Lemos L.N."/>
            <person name="Wale N."/>
            <person name="Lin J.Y."/>
            <person name="Fernandes G.R."/>
            <person name="Duffy M.A."/>
            <person name="Rodrigues J.M."/>
        </authorList>
    </citation>
    <scope>NUCLEOTIDE SEQUENCE [LARGE SCALE GENOMIC DNA]</scope>
    <source>
        <strain evidence="1">Binning01</strain>
    </source>
</reference>
<accession>A0A369KSL7</accession>
<dbReference type="RefSeq" id="WP_338635747.1">
    <property type="nucleotide sequence ID" value="NZ_CP146516.1"/>
</dbReference>
<proteinExistence type="predicted"/>
<dbReference type="EMBL" id="QOVW01000032">
    <property type="protein sequence ID" value="RDB36738.1"/>
    <property type="molecule type" value="Genomic_DNA"/>
</dbReference>
<sequence>MNLHDLLIEAIQRDIPKDFIIKIILLNKAVVAELNAKIRHQQEAILIQIRASYKYAKIGMENFDKDEELLSICEMQTTNLSLLSDTAEYTLKELSEIFNVHYKTCSKILANKKVPHLRRLEKGKIYLGKTVKEYLAIKSKYDAK</sequence>
<name>A0A369KSL7_9BACT</name>
<evidence type="ECO:0000313" key="2">
    <source>
        <dbReference type="Proteomes" id="UP000253934"/>
    </source>
</evidence>
<evidence type="ECO:0000313" key="1">
    <source>
        <dbReference type="EMBL" id="RDB36738.1"/>
    </source>
</evidence>
<organism evidence="1 2">
    <name type="scientific">Spirobacillus cienkowskii</name>
    <dbReference type="NCBI Taxonomy" id="495820"/>
    <lineage>
        <taxon>Bacteria</taxon>
        <taxon>Pseudomonadati</taxon>
        <taxon>Bdellovibrionota</taxon>
        <taxon>Oligoflexia</taxon>
        <taxon>Silvanigrellales</taxon>
        <taxon>Spirobacillus</taxon>
    </lineage>
</organism>
<dbReference type="Proteomes" id="UP000253934">
    <property type="component" value="Unassembled WGS sequence"/>
</dbReference>
<protein>
    <recommendedName>
        <fullName evidence="3">DNA-binding protein</fullName>
    </recommendedName>
</protein>
<dbReference type="AlphaFoldDB" id="A0A369KSL7"/>
<comment type="caution">
    <text evidence="1">The sequence shown here is derived from an EMBL/GenBank/DDBJ whole genome shotgun (WGS) entry which is preliminary data.</text>
</comment>